<dbReference type="PANTHER" id="PTHR12269:SF1">
    <property type="entry name" value="EUKARYOTIC TRANSLATION INITIATION FACTOR 4E TRANSPORTER"/>
    <property type="match status" value="1"/>
</dbReference>
<organism evidence="5 6">
    <name type="scientific">Toxocara canis</name>
    <name type="common">Canine roundworm</name>
    <dbReference type="NCBI Taxonomy" id="6265"/>
    <lineage>
        <taxon>Eukaryota</taxon>
        <taxon>Metazoa</taxon>
        <taxon>Ecdysozoa</taxon>
        <taxon>Nematoda</taxon>
        <taxon>Chromadorea</taxon>
        <taxon>Rhabditida</taxon>
        <taxon>Spirurina</taxon>
        <taxon>Ascaridomorpha</taxon>
        <taxon>Ascaridoidea</taxon>
        <taxon>Toxocaridae</taxon>
        <taxon>Toxocara</taxon>
    </lineage>
</organism>
<evidence type="ECO:0000313" key="6">
    <source>
        <dbReference type="WBParaSite" id="TCNE_0000888501-mRNA-1"/>
    </source>
</evidence>
<proteinExistence type="predicted"/>
<feature type="region of interest" description="Disordered" evidence="3">
    <location>
        <begin position="730"/>
        <end position="767"/>
    </location>
</feature>
<feature type="region of interest" description="Disordered" evidence="3">
    <location>
        <begin position="167"/>
        <end position="195"/>
    </location>
</feature>
<feature type="region of interest" description="Disordered" evidence="3">
    <location>
        <begin position="397"/>
        <end position="420"/>
    </location>
</feature>
<sequence>MSRRESESEDEKLKREGEGKPYLYTREQLLNIRMSELSSQRPSYLSSEFDNEEGKFVPEKWLEYRWICEGVENRPSAGARRKEKLKAEALEGDSTVLSPQRRAFSSGCRAASPVKNETESERLAANKGNWRSGAGFMMKNSSSTDFKPAFQKNAISSGDSFTKTRLTNGGSASNSNWRAAGDGAFRPNFHKDSLQGRMRPMPSCGEEKMPEWINEGPTSMSDMIELKGFDDEHKTKRPSSVKSKRETVASKQLQQAQQRAAAASTVTSRASASSATPSKDGGSRASSRGSAASSTAPAATTSSTEPPSSSAEQHPSVSGVSIPPDLAASMSPIFNGKLPNSDAEFAAIIGILGENDLDTLKQKSAISTSAPTSTPSVTGSRLSRFFATPLNTEHHNTGVLAESNDSNNNSAASRTSPGAVAVSTPSANAVLQKIFDSSPQRSAQSPAPPSLRSGVSVQGMMRVEDLERAFQREAACNASNLSTMQREAVTVDNEHLRALGLDANALNLNRHQLASSQVSKGNPLCDPHQQAHLMNRLSRFARQQEGGISQEELAAARSMLPPTGSPPSPTMRIAVPHAAAGGAAGAPQLAGQAGMQETAHKFSGGPPPDAATLHAAAFMRSQYEAAALLQGFQALAANQQRAAAMAQPPQAADLNAMRQYRVSFFRSMLAGMVAAGGMSQANVVNSAAAVTAAQPRAPSTLPSAFMPTSVMRQMTKNNALDEKHRRNLATAGGSSAVSADEDRRVQATAHPDNNTNAAPKQGGDVLTGNNMDVMTRIALQQQYAQVVAAMQGGLSMGAWRPPAQVAATMRAQALAAAQAEHQRQFAIAMMRGDLNQAQAIRARFLTQQAAAVANMPNLVAHSGQHPPQQMVMLWCRPTPILGASSVGSNITAANQNSLISSSTNSSAAPLKFQNPLEKLLQSAGVATCQTAKVGATNSSLGGTGSSGGTSAMPSIISRLPPSANCISVEELERQFATN</sequence>
<keyword evidence="2" id="KW-0963">Cytoplasm</keyword>
<gene>
    <name evidence="4" type="ORF">TCNE_LOCUS8885</name>
</gene>
<dbReference type="PANTHER" id="PTHR12269">
    <property type="entry name" value="EUKARYOTIC TRANSLATION INITIATION FACTOR 4E TRANSPORTER"/>
    <property type="match status" value="1"/>
</dbReference>
<dbReference type="EMBL" id="UYWY01020021">
    <property type="protein sequence ID" value="VDM40206.1"/>
    <property type="molecule type" value="Genomic_DNA"/>
</dbReference>
<feature type="region of interest" description="Disordered" evidence="3">
    <location>
        <begin position="1"/>
        <end position="20"/>
    </location>
</feature>
<feature type="compositionally biased region" description="Low complexity" evidence="3">
    <location>
        <begin position="249"/>
        <end position="276"/>
    </location>
</feature>
<dbReference type="AlphaFoldDB" id="A0A183UK65"/>
<feature type="compositionally biased region" description="Low complexity" evidence="3">
    <location>
        <begin position="283"/>
        <end position="312"/>
    </location>
</feature>
<evidence type="ECO:0000256" key="1">
    <source>
        <dbReference type="ARBA" id="ARBA00004496"/>
    </source>
</evidence>
<comment type="subcellular location">
    <subcellularLocation>
        <location evidence="1">Cytoplasm</location>
    </subcellularLocation>
</comment>
<dbReference type="Pfam" id="PF10477">
    <property type="entry name" value="EIF4E-T"/>
    <property type="match status" value="1"/>
</dbReference>
<evidence type="ECO:0000256" key="2">
    <source>
        <dbReference type="ARBA" id="ARBA00022490"/>
    </source>
</evidence>
<reference evidence="4 5" key="2">
    <citation type="submission" date="2018-11" db="EMBL/GenBank/DDBJ databases">
        <authorList>
            <consortium name="Pathogen Informatics"/>
        </authorList>
    </citation>
    <scope>NUCLEOTIDE SEQUENCE [LARGE SCALE GENOMIC DNA]</scope>
</reference>
<feature type="compositionally biased region" description="Low complexity" evidence="3">
    <location>
        <begin position="403"/>
        <end position="413"/>
    </location>
</feature>
<evidence type="ECO:0000256" key="3">
    <source>
        <dbReference type="SAM" id="MobiDB-lite"/>
    </source>
</evidence>
<feature type="region of interest" description="Disordered" evidence="3">
    <location>
        <begin position="101"/>
        <end position="122"/>
    </location>
</feature>
<feature type="compositionally biased region" description="Basic and acidic residues" evidence="3">
    <location>
        <begin position="1"/>
        <end position="19"/>
    </location>
</feature>
<protein>
    <submittedName>
        <fullName evidence="6">Eukaryotic translation initiation factor 4E transporter</fullName>
    </submittedName>
</protein>
<feature type="region of interest" description="Disordered" evidence="3">
    <location>
        <begin position="230"/>
        <end position="323"/>
    </location>
</feature>
<keyword evidence="5" id="KW-1185">Reference proteome</keyword>
<dbReference type="Proteomes" id="UP000050794">
    <property type="component" value="Unassembled WGS sequence"/>
</dbReference>
<dbReference type="GO" id="GO:0017148">
    <property type="term" value="P:negative regulation of translation"/>
    <property type="evidence" value="ECO:0007669"/>
    <property type="project" value="TreeGrafter"/>
</dbReference>
<feature type="compositionally biased region" description="Polar residues" evidence="3">
    <location>
        <begin position="167"/>
        <end position="177"/>
    </location>
</feature>
<reference evidence="6" key="1">
    <citation type="submission" date="2016-06" db="UniProtKB">
        <authorList>
            <consortium name="WormBaseParasite"/>
        </authorList>
    </citation>
    <scope>IDENTIFICATION</scope>
</reference>
<dbReference type="WBParaSite" id="TCNE_0000888501-mRNA-1">
    <property type="protein sequence ID" value="TCNE_0000888501-mRNA-1"/>
    <property type="gene ID" value="TCNE_0000888501"/>
</dbReference>
<dbReference type="GO" id="GO:0036464">
    <property type="term" value="C:cytoplasmic ribonucleoprotein granule"/>
    <property type="evidence" value="ECO:0007669"/>
    <property type="project" value="UniProtKB-ARBA"/>
</dbReference>
<dbReference type="InterPro" id="IPR018862">
    <property type="entry name" value="eIF4E-T"/>
</dbReference>
<dbReference type="GO" id="GO:0003729">
    <property type="term" value="F:mRNA binding"/>
    <property type="evidence" value="ECO:0007669"/>
    <property type="project" value="TreeGrafter"/>
</dbReference>
<name>A0A183UK65_TOXCA</name>
<evidence type="ECO:0000313" key="5">
    <source>
        <dbReference type="Proteomes" id="UP000050794"/>
    </source>
</evidence>
<accession>A0A183UK65</accession>
<evidence type="ECO:0000313" key="4">
    <source>
        <dbReference type="EMBL" id="VDM40206.1"/>
    </source>
</evidence>
<dbReference type="GO" id="GO:0005634">
    <property type="term" value="C:nucleus"/>
    <property type="evidence" value="ECO:0007669"/>
    <property type="project" value="TreeGrafter"/>
</dbReference>